<accession>A0A9P7M139</accession>
<sequence>MPSSPVPLIELPEGIVTIAEVSTAPAATPKREQDWVKTFDSKHIPFPEGENPEHVELV</sequence>
<evidence type="ECO:0000313" key="1">
    <source>
        <dbReference type="EMBL" id="KAG5927339.1"/>
    </source>
</evidence>
<proteinExistence type="predicted"/>
<organism evidence="1 2">
    <name type="scientific">Claviceps pazoutovae</name>
    <dbReference type="NCBI Taxonomy" id="1649127"/>
    <lineage>
        <taxon>Eukaryota</taxon>
        <taxon>Fungi</taxon>
        <taxon>Dikarya</taxon>
        <taxon>Ascomycota</taxon>
        <taxon>Pezizomycotina</taxon>
        <taxon>Sordariomycetes</taxon>
        <taxon>Hypocreomycetidae</taxon>
        <taxon>Hypocreales</taxon>
        <taxon>Clavicipitaceae</taxon>
        <taxon>Claviceps</taxon>
    </lineage>
</organism>
<keyword evidence="2" id="KW-1185">Reference proteome</keyword>
<dbReference type="AlphaFoldDB" id="A0A9P7M139"/>
<dbReference type="OrthoDB" id="433924at2759"/>
<dbReference type="Proteomes" id="UP000706124">
    <property type="component" value="Unassembled WGS sequence"/>
</dbReference>
<reference evidence="1 2" key="1">
    <citation type="journal article" date="2020" name="bioRxiv">
        <title>Whole genome comparisons of ergot fungi reveals the divergence and evolution of species within the genus Claviceps are the result of varying mechanisms driving genome evolution and host range expansion.</title>
        <authorList>
            <person name="Wyka S.A."/>
            <person name="Mondo S.J."/>
            <person name="Liu M."/>
            <person name="Dettman J."/>
            <person name="Nalam V."/>
            <person name="Broders K.D."/>
        </authorList>
    </citation>
    <scope>NUCLEOTIDE SEQUENCE [LARGE SCALE GENOMIC DNA]</scope>
    <source>
        <strain evidence="1 2">CCC 1485</strain>
    </source>
</reference>
<name>A0A9P7M139_9HYPO</name>
<feature type="non-terminal residue" evidence="1">
    <location>
        <position position="58"/>
    </location>
</feature>
<dbReference type="EMBL" id="SRPO01001027">
    <property type="protein sequence ID" value="KAG5927339.1"/>
    <property type="molecule type" value="Genomic_DNA"/>
</dbReference>
<evidence type="ECO:0000313" key="2">
    <source>
        <dbReference type="Proteomes" id="UP000706124"/>
    </source>
</evidence>
<gene>
    <name evidence="1" type="ORF">E4U60_000200</name>
</gene>
<protein>
    <submittedName>
        <fullName evidence="1">Uncharacterized protein</fullName>
    </submittedName>
</protein>
<comment type="caution">
    <text evidence="1">The sequence shown here is derived from an EMBL/GenBank/DDBJ whole genome shotgun (WGS) entry which is preliminary data.</text>
</comment>